<dbReference type="CDD" id="cd08255">
    <property type="entry name" value="2-desacetyl-2-hydroxyethyl_bacteriochlorophyllide_like"/>
    <property type="match status" value="1"/>
</dbReference>
<evidence type="ECO:0000256" key="2">
    <source>
        <dbReference type="ARBA" id="ARBA00008072"/>
    </source>
</evidence>
<dbReference type="InterPro" id="IPR036291">
    <property type="entry name" value="NAD(P)-bd_dom_sf"/>
</dbReference>
<evidence type="ECO:0000256" key="3">
    <source>
        <dbReference type="ARBA" id="ARBA00022723"/>
    </source>
</evidence>
<gene>
    <name evidence="6" type="ORF">D5400_04750</name>
</gene>
<evidence type="ECO:0000256" key="1">
    <source>
        <dbReference type="ARBA" id="ARBA00001947"/>
    </source>
</evidence>
<evidence type="ECO:0000313" key="7">
    <source>
        <dbReference type="Proteomes" id="UP000268192"/>
    </source>
</evidence>
<accession>A0A3S9B143</accession>
<dbReference type="Gene3D" id="3.40.50.720">
    <property type="entry name" value="NAD(P)-binding Rossmann-like Domain"/>
    <property type="match status" value="1"/>
</dbReference>
<dbReference type="EMBL" id="CP032509">
    <property type="protein sequence ID" value="AZN70676.1"/>
    <property type="molecule type" value="Genomic_DNA"/>
</dbReference>
<dbReference type="InterPro" id="IPR011032">
    <property type="entry name" value="GroES-like_sf"/>
</dbReference>
<organism evidence="6 7">
    <name type="scientific">Georhizobium profundi</name>
    <dbReference type="NCBI Taxonomy" id="2341112"/>
    <lineage>
        <taxon>Bacteria</taxon>
        <taxon>Pseudomonadati</taxon>
        <taxon>Pseudomonadota</taxon>
        <taxon>Alphaproteobacteria</taxon>
        <taxon>Hyphomicrobiales</taxon>
        <taxon>Rhizobiaceae</taxon>
        <taxon>Georhizobium</taxon>
    </lineage>
</organism>
<comment type="similarity">
    <text evidence="2">Belongs to the zinc-containing alcohol dehydrogenase family.</text>
</comment>
<dbReference type="SUPFAM" id="SSF50129">
    <property type="entry name" value="GroES-like"/>
    <property type="match status" value="1"/>
</dbReference>
<evidence type="ECO:0000256" key="4">
    <source>
        <dbReference type="ARBA" id="ARBA00022833"/>
    </source>
</evidence>
<dbReference type="SUPFAM" id="SSF51735">
    <property type="entry name" value="NAD(P)-binding Rossmann-fold domains"/>
    <property type="match status" value="1"/>
</dbReference>
<evidence type="ECO:0000313" key="6">
    <source>
        <dbReference type="EMBL" id="AZN70676.1"/>
    </source>
</evidence>
<evidence type="ECO:0000256" key="5">
    <source>
        <dbReference type="ARBA" id="ARBA00023002"/>
    </source>
</evidence>
<dbReference type="PANTHER" id="PTHR43350">
    <property type="entry name" value="NAD-DEPENDENT ALCOHOL DEHYDROGENASE"/>
    <property type="match status" value="1"/>
</dbReference>
<protein>
    <submittedName>
        <fullName evidence="6">Dehydrogenase</fullName>
    </submittedName>
</protein>
<dbReference type="KEGG" id="abaw:D5400_04750"/>
<dbReference type="RefSeq" id="WP_126008163.1">
    <property type="nucleotide sequence ID" value="NZ_CP032509.1"/>
</dbReference>
<reference evidence="6 7" key="1">
    <citation type="submission" date="2018-09" db="EMBL/GenBank/DDBJ databases">
        <title>Marinorhizobium profundi gen. nov., sp. nov., isolated from a deep-sea sediment sample from the New Britain Trench and proposal of Marinorhizobiaceae fam. nov. in the order Rhizobiales of the class Alphaproteobacteria.</title>
        <authorList>
            <person name="Cao J."/>
        </authorList>
    </citation>
    <scope>NUCLEOTIDE SEQUENCE [LARGE SCALE GENOMIC DNA]</scope>
    <source>
        <strain evidence="6 7">WS11</strain>
    </source>
</reference>
<dbReference type="Gene3D" id="3.90.180.10">
    <property type="entry name" value="Medium-chain alcohol dehydrogenases, catalytic domain"/>
    <property type="match status" value="1"/>
</dbReference>
<keyword evidence="5" id="KW-0560">Oxidoreductase</keyword>
<proteinExistence type="inferred from homology"/>
<keyword evidence="3" id="KW-0479">Metal-binding</keyword>
<dbReference type="Proteomes" id="UP000268192">
    <property type="component" value="Chromosome"/>
</dbReference>
<comment type="cofactor">
    <cofactor evidence="1">
        <name>Zn(2+)</name>
        <dbReference type="ChEBI" id="CHEBI:29105"/>
    </cofactor>
</comment>
<dbReference type="AlphaFoldDB" id="A0A3S9B143"/>
<dbReference type="PANTHER" id="PTHR43350:SF19">
    <property type="entry name" value="D-GULOSIDE 3-DEHYDROGENASE"/>
    <property type="match status" value="1"/>
</dbReference>
<dbReference type="GO" id="GO:0046872">
    <property type="term" value="F:metal ion binding"/>
    <property type="evidence" value="ECO:0007669"/>
    <property type="project" value="UniProtKB-KW"/>
</dbReference>
<keyword evidence="4" id="KW-0862">Zinc</keyword>
<sequence length="328" mass="34646">MREEAVIGGAQASCLTYVAPGQVELRPAPLRLGGVDDLVVLQAQHSGISRGTERLVFNGKVPPSEHERMRGPFQHGDFPFPVGYGYSWVGHIVGDGAQSYFGLFPHQDHVEVPREALTALPEGLDPRRAVLTANMETALNIAWDSGAGPGDRISVVGGGVLGLLVAGVVSDIAGTDVEIVDIDGARETVAGALGAGFATPDRAAADRDVVIHTSASEAGLATALSLAGTEATVVEASWFGAATPSVPLGGAFHSRRLVLKSSQVGMVSPSRRVRWTYQRRLKMAMRLLLDDKYDRLITGDVAFVDLPYRIGDILDPKADGLATAVSYL</sequence>
<dbReference type="OrthoDB" id="9781588at2"/>
<name>A0A3S9B143_9HYPH</name>
<keyword evidence="7" id="KW-1185">Reference proteome</keyword>
<dbReference type="GO" id="GO:0016491">
    <property type="term" value="F:oxidoreductase activity"/>
    <property type="evidence" value="ECO:0007669"/>
    <property type="project" value="UniProtKB-KW"/>
</dbReference>